<name>A0ABR5A9X8_9BACL</name>
<dbReference type="Proteomes" id="UP000054526">
    <property type="component" value="Unassembled WGS sequence"/>
</dbReference>
<evidence type="ECO:0000313" key="2">
    <source>
        <dbReference type="Proteomes" id="UP000054526"/>
    </source>
</evidence>
<dbReference type="RefSeq" id="WP_041059341.1">
    <property type="nucleotide sequence ID" value="NZ_JXAL01000001.1"/>
</dbReference>
<protein>
    <recommendedName>
        <fullName evidence="3">RadC-like JAB domain-containing protein</fullName>
    </recommendedName>
</protein>
<reference evidence="1 2" key="1">
    <citation type="submission" date="2014-12" db="EMBL/GenBank/DDBJ databases">
        <title>Draft genome sequence of Cohnella kolymensis strain B-2846.</title>
        <authorList>
            <person name="Karlyshev A.V."/>
            <person name="Kudryashova E.B."/>
        </authorList>
    </citation>
    <scope>NUCLEOTIDE SEQUENCE [LARGE SCALE GENOMIC DNA]</scope>
    <source>
        <strain evidence="1 2">VKM B-2846</strain>
    </source>
</reference>
<organism evidence="1 2">
    <name type="scientific">Cohnella kolymensis</name>
    <dbReference type="NCBI Taxonomy" id="1590652"/>
    <lineage>
        <taxon>Bacteria</taxon>
        <taxon>Bacillati</taxon>
        <taxon>Bacillota</taxon>
        <taxon>Bacilli</taxon>
        <taxon>Bacillales</taxon>
        <taxon>Paenibacillaceae</taxon>
        <taxon>Cohnella</taxon>
    </lineage>
</organism>
<gene>
    <name evidence="1" type="ORF">SD71_03245</name>
</gene>
<proteinExistence type="predicted"/>
<sequence length="96" mass="11135">MSLALHWAHTLIQKKLHALSFTHLSVRIHDSNLVIYSIEHENEAYRAILTRFRSNEFMLCIANHRGSWQPTPFIGTPSEMIAILTGRLAFVLARWH</sequence>
<accession>A0ABR5A9X8</accession>
<evidence type="ECO:0000313" key="1">
    <source>
        <dbReference type="EMBL" id="KIL37628.1"/>
    </source>
</evidence>
<comment type="caution">
    <text evidence="1">The sequence shown here is derived from an EMBL/GenBank/DDBJ whole genome shotgun (WGS) entry which is preliminary data.</text>
</comment>
<keyword evidence="2" id="KW-1185">Reference proteome</keyword>
<evidence type="ECO:0008006" key="3">
    <source>
        <dbReference type="Google" id="ProtNLM"/>
    </source>
</evidence>
<dbReference type="EMBL" id="JXAL01000001">
    <property type="protein sequence ID" value="KIL37628.1"/>
    <property type="molecule type" value="Genomic_DNA"/>
</dbReference>